<dbReference type="Proteomes" id="UP001652625">
    <property type="component" value="Chromosome 09"/>
</dbReference>
<evidence type="ECO:0000313" key="2">
    <source>
        <dbReference type="Proteomes" id="UP001652625"/>
    </source>
</evidence>
<protein>
    <submittedName>
        <fullName evidence="3">Uncharacterized protein LOC136084541 isoform X2</fullName>
    </submittedName>
</protein>
<evidence type="ECO:0000259" key="1">
    <source>
        <dbReference type="Pfam" id="PF10551"/>
    </source>
</evidence>
<gene>
    <name evidence="3" type="primary">LOC136084541</name>
</gene>
<accession>A0ABM4CG90</accession>
<proteinExistence type="predicted"/>
<keyword evidence="2" id="KW-1185">Reference proteome</keyword>
<evidence type="ECO:0000313" key="3">
    <source>
        <dbReference type="RefSeq" id="XP_065660736.1"/>
    </source>
</evidence>
<feature type="domain" description="MULE transposase" evidence="1">
    <location>
        <begin position="3"/>
        <end position="72"/>
    </location>
</feature>
<dbReference type="Pfam" id="PF10551">
    <property type="entry name" value="MULE"/>
    <property type="match status" value="1"/>
</dbReference>
<sequence length="185" mass="21693">MSDQMFPVLYCLLPDKKTITYVRLFNLIKEIIMENDMESEVSCFLIDFESAFVSALSITFPRVTVRGCFFHFGQAVWRKVQNLGLTSFYDNQDVKKLVHRLAALPLADPNIYEELWEEINHSAPNITGIADLLLYFYNTWLSPNALFPYSIWNHFENDGLRTTNHVEGWHNAFHNEMNRRISQHI</sequence>
<dbReference type="RefSeq" id="XP_065660736.1">
    <property type="nucleotide sequence ID" value="XM_065804664.1"/>
</dbReference>
<dbReference type="GeneID" id="136084541"/>
<name>A0ABM4CG90_HYDVU</name>
<reference evidence="3" key="1">
    <citation type="submission" date="2025-08" db="UniProtKB">
        <authorList>
            <consortium name="RefSeq"/>
        </authorList>
    </citation>
    <scope>IDENTIFICATION</scope>
</reference>
<dbReference type="InterPro" id="IPR018289">
    <property type="entry name" value="MULE_transposase_dom"/>
</dbReference>
<organism evidence="2 3">
    <name type="scientific">Hydra vulgaris</name>
    <name type="common">Hydra</name>
    <name type="synonym">Hydra attenuata</name>
    <dbReference type="NCBI Taxonomy" id="6087"/>
    <lineage>
        <taxon>Eukaryota</taxon>
        <taxon>Metazoa</taxon>
        <taxon>Cnidaria</taxon>
        <taxon>Hydrozoa</taxon>
        <taxon>Hydroidolina</taxon>
        <taxon>Anthoathecata</taxon>
        <taxon>Aplanulata</taxon>
        <taxon>Hydridae</taxon>
        <taxon>Hydra</taxon>
    </lineage>
</organism>